<gene>
    <name evidence="1" type="ORF">GT664_11880</name>
</gene>
<organism evidence="1 2">
    <name type="scientific">Clostridium innocuum</name>
    <dbReference type="NCBI Taxonomy" id="1522"/>
    <lineage>
        <taxon>Bacteria</taxon>
        <taxon>Bacillati</taxon>
        <taxon>Bacillota</taxon>
        <taxon>Clostridia</taxon>
        <taxon>Eubacteriales</taxon>
        <taxon>Clostridiaceae</taxon>
        <taxon>Clostridium</taxon>
    </lineage>
</organism>
<dbReference type="Proteomes" id="UP000604383">
    <property type="component" value="Unassembled WGS sequence"/>
</dbReference>
<protein>
    <submittedName>
        <fullName evidence="1">Uncharacterized protein</fullName>
    </submittedName>
</protein>
<comment type="caution">
    <text evidence="1">The sequence shown here is derived from an EMBL/GenBank/DDBJ whole genome shotgun (WGS) entry which is preliminary data.</text>
</comment>
<proteinExistence type="predicted"/>
<evidence type="ECO:0000313" key="2">
    <source>
        <dbReference type="Proteomes" id="UP000604383"/>
    </source>
</evidence>
<sequence>MIASFLSYFRVFAKGRLQLLLITTIVWKSPYVKFTCNRERAYYFLLMLYRFQ</sequence>
<evidence type="ECO:0000313" key="1">
    <source>
        <dbReference type="EMBL" id="MZH56429.1"/>
    </source>
</evidence>
<accession>A0AB36B748</accession>
<dbReference type="EMBL" id="WWTN01000019">
    <property type="protein sequence ID" value="MZH56429.1"/>
    <property type="molecule type" value="Genomic_DNA"/>
</dbReference>
<name>A0AB36B748_CLOIN</name>
<dbReference type="AlphaFoldDB" id="A0AB36B748"/>
<reference evidence="1" key="1">
    <citation type="journal article" date="2019" name="Nat. Med.">
        <title>A library of human gut bacterial isolates paired with longitudinal multiomics data enables mechanistic microbiome research.</title>
        <authorList>
            <person name="Poyet M."/>
            <person name="Groussin M."/>
            <person name="Gibbons S.M."/>
            <person name="Avila-Pacheco J."/>
            <person name="Jiang X."/>
            <person name="Kearney S.M."/>
            <person name="Perrotta A.R."/>
            <person name="Berdy B."/>
            <person name="Zhao S."/>
            <person name="Lieberman T.D."/>
            <person name="Swanson P.K."/>
            <person name="Smith M."/>
            <person name="Roesemann S."/>
            <person name="Alexander J.E."/>
            <person name="Rich S.A."/>
            <person name="Livny J."/>
            <person name="Vlamakis H."/>
            <person name="Clish C."/>
            <person name="Bullock K."/>
            <person name="Deik A."/>
            <person name="Scott J."/>
            <person name="Pierce K.A."/>
            <person name="Xavier R.J."/>
            <person name="Alm E.J."/>
        </authorList>
    </citation>
    <scope>NUCLEOTIDE SEQUENCE</scope>
    <source>
        <strain evidence="1">BIOML-A12</strain>
    </source>
</reference>